<keyword evidence="3 6" id="KW-0238">DNA-binding</keyword>
<evidence type="ECO:0000256" key="1">
    <source>
        <dbReference type="ARBA" id="ARBA00022491"/>
    </source>
</evidence>
<dbReference type="InterPro" id="IPR000843">
    <property type="entry name" value="HTH_LacI"/>
</dbReference>
<gene>
    <name evidence="6" type="ORF">GH741_13050</name>
</gene>
<protein>
    <submittedName>
        <fullName evidence="6">LacI family DNA-binding transcriptional regulator</fullName>
    </submittedName>
</protein>
<dbReference type="AlphaFoldDB" id="A0A6A8DII7"/>
<keyword evidence="4" id="KW-0804">Transcription</keyword>
<dbReference type="RefSeq" id="WP_153737229.1">
    <property type="nucleotide sequence ID" value="NZ_WJNG01000010.1"/>
</dbReference>
<dbReference type="Proteomes" id="UP000799092">
    <property type="component" value="Unassembled WGS sequence"/>
</dbReference>
<organism evidence="6 7">
    <name type="scientific">Aquibacillus halophilus</name>
    <dbReference type="NCBI Taxonomy" id="930132"/>
    <lineage>
        <taxon>Bacteria</taxon>
        <taxon>Bacillati</taxon>
        <taxon>Bacillota</taxon>
        <taxon>Bacilli</taxon>
        <taxon>Bacillales</taxon>
        <taxon>Bacillaceae</taxon>
        <taxon>Aquibacillus</taxon>
    </lineage>
</organism>
<feature type="domain" description="HTH lacI-type" evidence="5">
    <location>
        <begin position="2"/>
        <end position="56"/>
    </location>
</feature>
<keyword evidence="1" id="KW-0678">Repressor</keyword>
<sequence>MPKITDVAQKAGVSVTTVSRVLNNRGYISDATRDKVYKAMKEINYQPNELARSLFRRKSNTIGLIVPKVAHPFFSELTYYLEHYAYKKQYKILLCNSNRDVSKEKEYIELLKQNQVEGIIMCSQVLEVENYLNLNLPIVSFDRALSKNIPVVTSDNFLGGKLASDLLIKKECKNLAYIYGGIGGPHHTALLATDRYQGFLEGMKTRKDELSIQTKEVNTSKIANMAEEVAEFLEKNPTIDGVFASSDIIASTIIQACHLLKKAIPNDIKIIGYDDVELSTILTPPLTTINQPLEKMSELTIELLIRQIKGEKVSFDNSLPVSLVERGTT</sequence>
<evidence type="ECO:0000259" key="5">
    <source>
        <dbReference type="PROSITE" id="PS50932"/>
    </source>
</evidence>
<dbReference type="PROSITE" id="PS00356">
    <property type="entry name" value="HTH_LACI_1"/>
    <property type="match status" value="1"/>
</dbReference>
<dbReference type="GO" id="GO:0003700">
    <property type="term" value="F:DNA-binding transcription factor activity"/>
    <property type="evidence" value="ECO:0007669"/>
    <property type="project" value="TreeGrafter"/>
</dbReference>
<evidence type="ECO:0000256" key="4">
    <source>
        <dbReference type="ARBA" id="ARBA00023163"/>
    </source>
</evidence>
<comment type="caution">
    <text evidence="6">The sequence shown here is derived from an EMBL/GenBank/DDBJ whole genome shotgun (WGS) entry which is preliminary data.</text>
</comment>
<dbReference type="InterPro" id="IPR028082">
    <property type="entry name" value="Peripla_BP_I"/>
</dbReference>
<reference evidence="6" key="1">
    <citation type="submission" date="2019-11" db="EMBL/GenBank/DDBJ databases">
        <authorList>
            <person name="Li J."/>
        </authorList>
    </citation>
    <scope>NUCLEOTIDE SEQUENCE</scope>
    <source>
        <strain evidence="6">B6B</strain>
    </source>
</reference>
<dbReference type="PANTHER" id="PTHR30146:SF95">
    <property type="entry name" value="RIBOSE OPERON REPRESSOR"/>
    <property type="match status" value="1"/>
</dbReference>
<dbReference type="SMART" id="SM00354">
    <property type="entry name" value="HTH_LACI"/>
    <property type="match status" value="1"/>
</dbReference>
<evidence type="ECO:0000256" key="2">
    <source>
        <dbReference type="ARBA" id="ARBA00023015"/>
    </source>
</evidence>
<name>A0A6A8DII7_9BACI</name>
<evidence type="ECO:0000313" key="7">
    <source>
        <dbReference type="Proteomes" id="UP000799092"/>
    </source>
</evidence>
<accession>A0A6A8DII7</accession>
<dbReference type="GO" id="GO:0000976">
    <property type="term" value="F:transcription cis-regulatory region binding"/>
    <property type="evidence" value="ECO:0007669"/>
    <property type="project" value="TreeGrafter"/>
</dbReference>
<proteinExistence type="predicted"/>
<dbReference type="CDD" id="cd01392">
    <property type="entry name" value="HTH_LacI"/>
    <property type="match status" value="1"/>
</dbReference>
<evidence type="ECO:0000313" key="6">
    <source>
        <dbReference type="EMBL" id="MRH43609.1"/>
    </source>
</evidence>
<dbReference type="OrthoDB" id="9796186at2"/>
<dbReference type="Gene3D" id="1.10.260.40">
    <property type="entry name" value="lambda repressor-like DNA-binding domains"/>
    <property type="match status" value="1"/>
</dbReference>
<evidence type="ECO:0000256" key="3">
    <source>
        <dbReference type="ARBA" id="ARBA00023125"/>
    </source>
</evidence>
<dbReference type="EMBL" id="WJNG01000010">
    <property type="protein sequence ID" value="MRH43609.1"/>
    <property type="molecule type" value="Genomic_DNA"/>
</dbReference>
<keyword evidence="2" id="KW-0805">Transcription regulation</keyword>
<dbReference type="Pfam" id="PF00356">
    <property type="entry name" value="LacI"/>
    <property type="match status" value="1"/>
</dbReference>
<dbReference type="PANTHER" id="PTHR30146">
    <property type="entry name" value="LACI-RELATED TRANSCRIPTIONAL REPRESSOR"/>
    <property type="match status" value="1"/>
</dbReference>
<dbReference type="InterPro" id="IPR010982">
    <property type="entry name" value="Lambda_DNA-bd_dom_sf"/>
</dbReference>
<dbReference type="PRINTS" id="PR00036">
    <property type="entry name" value="HTHLACI"/>
</dbReference>
<dbReference type="SUPFAM" id="SSF47413">
    <property type="entry name" value="lambda repressor-like DNA-binding domains"/>
    <property type="match status" value="1"/>
</dbReference>
<dbReference type="InterPro" id="IPR046335">
    <property type="entry name" value="LacI/GalR-like_sensor"/>
</dbReference>
<dbReference type="SUPFAM" id="SSF53822">
    <property type="entry name" value="Periplasmic binding protein-like I"/>
    <property type="match status" value="1"/>
</dbReference>
<dbReference type="CDD" id="cd06291">
    <property type="entry name" value="PBP1_Qymf-like"/>
    <property type="match status" value="1"/>
</dbReference>
<dbReference type="PROSITE" id="PS50932">
    <property type="entry name" value="HTH_LACI_2"/>
    <property type="match status" value="1"/>
</dbReference>
<dbReference type="Gene3D" id="3.40.50.2300">
    <property type="match status" value="2"/>
</dbReference>
<keyword evidence="7" id="KW-1185">Reference proteome</keyword>
<dbReference type="Pfam" id="PF13377">
    <property type="entry name" value="Peripla_BP_3"/>
    <property type="match status" value="1"/>
</dbReference>